<reference evidence="3 4" key="1">
    <citation type="submission" date="2022-05" db="EMBL/GenBank/DDBJ databases">
        <title>Genome Sequencing of Bee-Associated Microbes.</title>
        <authorList>
            <person name="Dunlap C."/>
        </authorList>
    </citation>
    <scope>NUCLEOTIDE SEQUENCE [LARGE SCALE GENOMIC DNA]</scope>
    <source>
        <strain evidence="3 4">NRRL NRS-1438</strain>
    </source>
</reference>
<protein>
    <submittedName>
        <fullName evidence="3">Exonuclease domain-containing protein</fullName>
    </submittedName>
</protein>
<evidence type="ECO:0000256" key="1">
    <source>
        <dbReference type="ARBA" id="ARBA00022839"/>
    </source>
</evidence>
<keyword evidence="1 3" id="KW-0269">Exonuclease</keyword>
<dbReference type="InterPro" id="IPR036397">
    <property type="entry name" value="RNaseH_sf"/>
</dbReference>
<dbReference type="EMBL" id="JAMDLW010000010">
    <property type="protein sequence ID" value="MCY9519938.1"/>
    <property type="molecule type" value="Genomic_DNA"/>
</dbReference>
<dbReference type="Pfam" id="PF00929">
    <property type="entry name" value="RNase_T"/>
    <property type="match status" value="1"/>
</dbReference>
<comment type="caution">
    <text evidence="3">The sequence shown here is derived from an EMBL/GenBank/DDBJ whole genome shotgun (WGS) entry which is preliminary data.</text>
</comment>
<dbReference type="CDD" id="cd06127">
    <property type="entry name" value="DEDDh"/>
    <property type="match status" value="1"/>
</dbReference>
<dbReference type="NCBIfam" id="TIGR00573">
    <property type="entry name" value="dnaq"/>
    <property type="match status" value="1"/>
</dbReference>
<dbReference type="RefSeq" id="WP_087433442.1">
    <property type="nucleotide sequence ID" value="NZ_JAMDLV010000049.1"/>
</dbReference>
<dbReference type="PANTHER" id="PTHR30231:SF41">
    <property type="entry name" value="DNA POLYMERASE III SUBUNIT EPSILON"/>
    <property type="match status" value="1"/>
</dbReference>
<dbReference type="GO" id="GO:0004527">
    <property type="term" value="F:exonuclease activity"/>
    <property type="evidence" value="ECO:0007669"/>
    <property type="project" value="UniProtKB-KW"/>
</dbReference>
<dbReference type="InterPro" id="IPR013520">
    <property type="entry name" value="Ribonucl_H"/>
</dbReference>
<dbReference type="NCBIfam" id="NF005836">
    <property type="entry name" value="PRK07740.1"/>
    <property type="match status" value="1"/>
</dbReference>
<feature type="domain" description="Exonuclease" evidence="2">
    <location>
        <begin position="59"/>
        <end position="228"/>
    </location>
</feature>
<dbReference type="SMART" id="SM00479">
    <property type="entry name" value="EXOIII"/>
    <property type="match status" value="1"/>
</dbReference>
<accession>A0ABT4DRF3</accession>
<dbReference type="SUPFAM" id="SSF53098">
    <property type="entry name" value="Ribonuclease H-like"/>
    <property type="match status" value="1"/>
</dbReference>
<dbReference type="InterPro" id="IPR012337">
    <property type="entry name" value="RNaseH-like_sf"/>
</dbReference>
<keyword evidence="1 3" id="KW-0540">Nuclease</keyword>
<evidence type="ECO:0000313" key="4">
    <source>
        <dbReference type="Proteomes" id="UP001207626"/>
    </source>
</evidence>
<evidence type="ECO:0000259" key="2">
    <source>
        <dbReference type="SMART" id="SM00479"/>
    </source>
</evidence>
<organism evidence="3 4">
    <name type="scientific">Paenibacillus apiarius</name>
    <dbReference type="NCBI Taxonomy" id="46240"/>
    <lineage>
        <taxon>Bacteria</taxon>
        <taxon>Bacillati</taxon>
        <taxon>Bacillota</taxon>
        <taxon>Bacilli</taxon>
        <taxon>Bacillales</taxon>
        <taxon>Paenibacillaceae</taxon>
        <taxon>Paenibacillus</taxon>
    </lineage>
</organism>
<dbReference type="Proteomes" id="UP001207626">
    <property type="component" value="Unassembled WGS sequence"/>
</dbReference>
<dbReference type="Gene3D" id="3.30.420.10">
    <property type="entry name" value="Ribonuclease H-like superfamily/Ribonuclease H"/>
    <property type="match status" value="1"/>
</dbReference>
<evidence type="ECO:0000313" key="3">
    <source>
        <dbReference type="EMBL" id="MCY9519938.1"/>
    </source>
</evidence>
<sequence>MTRWGPASEVWKIYRQGGLAPALASLYDMKSAQQIAFIRSLAREQKRQSLDHVPLTELEAVIFDLETTGFSPQRGDEIISIGAVALHGEQCPEHDQFYSLVNPNRDIPPHVERLTSITNEMAQQAPSLVIVLGEFLQFVRQRVLIAHGSGHDRRFINAALWKTSRVMSQHRVLDTMHVAAKLYPRYIDNTLDDWLSFYGLDNTGRHHALHDAMLTARLWCALVSDIERQREVRTVGELYAFLGQD</sequence>
<keyword evidence="4" id="KW-1185">Reference proteome</keyword>
<dbReference type="PANTHER" id="PTHR30231">
    <property type="entry name" value="DNA POLYMERASE III SUBUNIT EPSILON"/>
    <property type="match status" value="1"/>
</dbReference>
<proteinExistence type="predicted"/>
<dbReference type="InterPro" id="IPR006054">
    <property type="entry name" value="DnaQ"/>
</dbReference>
<name>A0ABT4DRF3_9BACL</name>
<keyword evidence="1 3" id="KW-0378">Hydrolase</keyword>
<gene>
    <name evidence="3" type="ORF">M5X09_09610</name>
</gene>